<dbReference type="GO" id="GO:0005814">
    <property type="term" value="C:centriole"/>
    <property type="evidence" value="ECO:0007669"/>
    <property type="project" value="TreeGrafter"/>
</dbReference>
<keyword evidence="9" id="KW-1185">Reference proteome</keyword>
<dbReference type="STRING" id="1754191.A0A1Y1VAS9"/>
<dbReference type="Gene3D" id="1.25.10.10">
    <property type="entry name" value="Leucine-rich Repeat Variant"/>
    <property type="match status" value="1"/>
</dbReference>
<dbReference type="Pfam" id="PF21050">
    <property type="entry name" value="ARMC9_ARM"/>
    <property type="match status" value="1"/>
</dbReference>
<organism evidence="8 9">
    <name type="scientific">Piromyces finnis</name>
    <dbReference type="NCBI Taxonomy" id="1754191"/>
    <lineage>
        <taxon>Eukaryota</taxon>
        <taxon>Fungi</taxon>
        <taxon>Fungi incertae sedis</taxon>
        <taxon>Chytridiomycota</taxon>
        <taxon>Chytridiomycota incertae sedis</taxon>
        <taxon>Neocallimastigomycetes</taxon>
        <taxon>Neocallimastigales</taxon>
        <taxon>Neocallimastigaceae</taxon>
        <taxon>Piromyces</taxon>
    </lineage>
</organism>
<gene>
    <name evidence="8" type="ORF">BCR36DRAFT_583625</name>
</gene>
<evidence type="ECO:0000256" key="4">
    <source>
        <dbReference type="SAM" id="Coils"/>
    </source>
</evidence>
<proteinExistence type="predicted"/>
<dbReference type="PANTHER" id="PTHR14881">
    <property type="entry name" value="LISH DOMAIN-CONTAINING PROTEIN ARMC9"/>
    <property type="match status" value="1"/>
</dbReference>
<comment type="subcellular location">
    <subcellularLocation>
        <location evidence="1">Cytoplasm</location>
        <location evidence="1">Cytoskeleton</location>
        <location evidence="1">Cilium basal body</location>
    </subcellularLocation>
</comment>
<feature type="coiled-coil region" evidence="4">
    <location>
        <begin position="295"/>
        <end position="336"/>
    </location>
</feature>
<protein>
    <recommendedName>
        <fullName evidence="10">LisH domain-containing protein ARMC9</fullName>
    </recommendedName>
</protein>
<dbReference type="InterPro" id="IPR016024">
    <property type="entry name" value="ARM-type_fold"/>
</dbReference>
<feature type="domain" description="LisH" evidence="6">
    <location>
        <begin position="641"/>
        <end position="764"/>
    </location>
</feature>
<dbReference type="GO" id="GO:0097542">
    <property type="term" value="C:ciliary tip"/>
    <property type="evidence" value="ECO:0007669"/>
    <property type="project" value="TreeGrafter"/>
</dbReference>
<evidence type="ECO:0000313" key="8">
    <source>
        <dbReference type="EMBL" id="ORX50020.1"/>
    </source>
</evidence>
<dbReference type="OrthoDB" id="193023at2759"/>
<dbReference type="GO" id="GO:0060271">
    <property type="term" value="P:cilium assembly"/>
    <property type="evidence" value="ECO:0007669"/>
    <property type="project" value="InterPro"/>
</dbReference>
<dbReference type="InterPro" id="IPR056327">
    <property type="entry name" value="ARMC9_CTLH-like_dom"/>
</dbReference>
<dbReference type="InterPro" id="IPR048959">
    <property type="entry name" value="ARMC9_ARM_dom"/>
</dbReference>
<accession>A0A1Y1VAS9</accession>
<dbReference type="Pfam" id="PF23138">
    <property type="entry name" value="CTLH_Armc9"/>
    <property type="match status" value="1"/>
</dbReference>
<evidence type="ECO:0000256" key="1">
    <source>
        <dbReference type="ARBA" id="ARBA00004120"/>
    </source>
</evidence>
<keyword evidence="2" id="KW-0970">Cilium biogenesis/degradation</keyword>
<dbReference type="InterPro" id="IPR040369">
    <property type="entry name" value="ARMC9"/>
</dbReference>
<dbReference type="Proteomes" id="UP000193719">
    <property type="component" value="Unassembled WGS sequence"/>
</dbReference>
<evidence type="ECO:0000259" key="7">
    <source>
        <dbReference type="Pfam" id="PF23138"/>
    </source>
</evidence>
<evidence type="ECO:0008006" key="10">
    <source>
        <dbReference type="Google" id="ProtNLM"/>
    </source>
</evidence>
<dbReference type="EMBL" id="MCFH01000022">
    <property type="protein sequence ID" value="ORX50020.1"/>
    <property type="molecule type" value="Genomic_DNA"/>
</dbReference>
<dbReference type="AlphaFoldDB" id="A0A1Y1VAS9"/>
<name>A0A1Y1VAS9_9FUNG</name>
<keyword evidence="4" id="KW-0175">Coiled coil</keyword>
<dbReference type="GO" id="GO:0036064">
    <property type="term" value="C:ciliary basal body"/>
    <property type="evidence" value="ECO:0007669"/>
    <property type="project" value="InterPro"/>
</dbReference>
<dbReference type="InterPro" id="IPR011989">
    <property type="entry name" value="ARM-like"/>
</dbReference>
<evidence type="ECO:0000256" key="2">
    <source>
        <dbReference type="ARBA" id="ARBA00022794"/>
    </source>
</evidence>
<dbReference type="SUPFAM" id="SSF48371">
    <property type="entry name" value="ARM repeat"/>
    <property type="match status" value="1"/>
</dbReference>
<sequence>MLSNTNLNSFNSIKNDQVISTYQDQQINSIQNSYALPFREPSNTLPLYNSNYNEKLNHSNVLSNNYTIINDNNNFPFNNIQNNSTIKVNENVNNNLTNEIEMNLICGEYLKYANYTSTLNEFEVECKKRGLYHDFQKDLHSKDVDNNKKNEIYNLLLNFFHQGNRNGFMDIWLKILPDSTRQVDTIAQKLEFNLNVYFAIYPIHDYVDLNKSITLDINTTMMEFKKYLENNSTKLSQSQQCIPFYALPYIPNPKNHSLFKETFTEQWVLNLQDQLKLFINSLLNTSQKPRLYTLLQGNKVDKSTKEKEIENYKNEISNFKMDKETIEKKFSNLKNDYKNLVSISSELVKIINASMNGEQILPSFINDIYRQIAIFQQKNMEDYDNDYDSVKISKPISNPSIYGNNNEVSKDMSVNPMLLSPLYDKSGRINSNTSNTLFKTNSILSSNLNQPFQKIRLDSETQNPSLLMNHEFQKVPYQNQNERVISWINESDINKDFIHFNYHQIINDLKNLNDDQNLVKLIQALRLNLSRAHSNGKRREILSTYIQNDILDIKNKTTPNVITRLLKYSSEVVHIQLFKLLNIICTDSIGREYLIGFCSNIIENLITILFSFKTFTDSIFFKNILAVLQKLSLRRKAQSLMIKENLIEFITEFLGTNENSNNYISEETLEYCIALLMNLCLRTEGKRRCCHRSKEILKILNNHIEHDNQQIKTYINGTLYNLFTEHIIREQAKSMGMPDLLQYLISVSDIQIKKQLEFVLEQLNSDEIIDNYDLISEDGEEDDKEDLNDNEIPEIDENLVINDLAEDENEEFGYELLHKKYPVNNSLKQELKQMIPTSPEKEYVKDEVFKRTNVTVAKAKPKNNYQSSINNNGIIINNIVTNATIDNTNIQNDNDLNGSNYKSFITKDTTPHKTQQTPIIKNKRHNKKPTNEDYIKMQTIKPHPPLESVMKKVKEKTGISSEEELKEYYQAFTSNPRIARTPVESISLNSISTTSKSTLPDIRQNSSFNRS</sequence>
<keyword evidence="3" id="KW-0966">Cell projection</keyword>
<reference evidence="8 9" key="2">
    <citation type="submission" date="2016-08" db="EMBL/GenBank/DDBJ databases">
        <title>Pervasive Adenine N6-methylation of Active Genes in Fungi.</title>
        <authorList>
            <consortium name="DOE Joint Genome Institute"/>
            <person name="Mondo S.J."/>
            <person name="Dannebaum R.O."/>
            <person name="Kuo R.C."/>
            <person name="Labutti K."/>
            <person name="Haridas S."/>
            <person name="Kuo A."/>
            <person name="Salamov A."/>
            <person name="Ahrendt S.R."/>
            <person name="Lipzen A."/>
            <person name="Sullivan W."/>
            <person name="Andreopoulos W.B."/>
            <person name="Clum A."/>
            <person name="Lindquist E."/>
            <person name="Daum C."/>
            <person name="Ramamoorthy G.K."/>
            <person name="Gryganskyi A."/>
            <person name="Culley D."/>
            <person name="Magnuson J.K."/>
            <person name="James T.Y."/>
            <person name="O'Malley M.A."/>
            <person name="Stajich J.E."/>
            <person name="Spatafora J.W."/>
            <person name="Visel A."/>
            <person name="Grigoriev I.V."/>
        </authorList>
    </citation>
    <scope>NUCLEOTIDE SEQUENCE [LARGE SCALE GENOMIC DNA]</scope>
    <source>
        <strain evidence="9">finn</strain>
    </source>
</reference>
<evidence type="ECO:0000313" key="9">
    <source>
        <dbReference type="Proteomes" id="UP000193719"/>
    </source>
</evidence>
<evidence type="ECO:0000256" key="3">
    <source>
        <dbReference type="ARBA" id="ARBA00023273"/>
    </source>
</evidence>
<dbReference type="PANTHER" id="PTHR14881:SF4">
    <property type="entry name" value="LISH DOMAIN-CONTAINING PROTEIN ARMC9"/>
    <property type="match status" value="1"/>
</dbReference>
<reference evidence="8 9" key="1">
    <citation type="submission" date="2016-08" db="EMBL/GenBank/DDBJ databases">
        <title>Genomes of anaerobic fungi encode conserved fungal cellulosomes for biomass hydrolysis.</title>
        <authorList>
            <consortium name="DOE Joint Genome Institute"/>
            <person name="Haitjema C.H."/>
            <person name="Gilmore S.P."/>
            <person name="Henske J.K."/>
            <person name="Solomon K.V."/>
            <person name="De Groot R."/>
            <person name="Kuo A."/>
            <person name="Mondo S.J."/>
            <person name="Salamov A.A."/>
            <person name="Labutti K."/>
            <person name="Zhao Z."/>
            <person name="Chiniquy J."/>
            <person name="Barry K."/>
            <person name="Brewer H.M."/>
            <person name="Purvine S.O."/>
            <person name="Wright A.T."/>
            <person name="Boxma B."/>
            <person name="Van Alen T."/>
            <person name="Hackstein J.H."/>
            <person name="Baker S.E."/>
            <person name="Grigoriev I.V."/>
            <person name="O'Malley M.A."/>
        </authorList>
    </citation>
    <scope>NUCLEOTIDE SEQUENCE [LARGE SCALE GENOMIC DNA]</scope>
    <source>
        <strain evidence="9">finn</strain>
    </source>
</reference>
<feature type="region of interest" description="Disordered" evidence="5">
    <location>
        <begin position="991"/>
        <end position="1011"/>
    </location>
</feature>
<comment type="caution">
    <text evidence="8">The sequence shown here is derived from an EMBL/GenBank/DDBJ whole genome shotgun (WGS) entry which is preliminary data.</text>
</comment>
<evidence type="ECO:0000259" key="6">
    <source>
        <dbReference type="Pfam" id="PF21050"/>
    </source>
</evidence>
<evidence type="ECO:0000256" key="5">
    <source>
        <dbReference type="SAM" id="MobiDB-lite"/>
    </source>
</evidence>
<feature type="domain" description="ARMC9 CTLH-like" evidence="7">
    <location>
        <begin position="151"/>
        <end position="284"/>
    </location>
</feature>